<evidence type="ECO:0000256" key="8">
    <source>
        <dbReference type="ARBA" id="ARBA00023136"/>
    </source>
</evidence>
<gene>
    <name evidence="15" type="ORF">J529_1354</name>
</gene>
<dbReference type="InterPro" id="IPR039426">
    <property type="entry name" value="TonB-dep_rcpt-like"/>
</dbReference>
<keyword evidence="2 10" id="KW-0813">Transport</keyword>
<dbReference type="GO" id="GO:0009279">
    <property type="term" value="C:cell outer membrane"/>
    <property type="evidence" value="ECO:0007669"/>
    <property type="project" value="UniProtKB-SubCell"/>
</dbReference>
<evidence type="ECO:0000256" key="5">
    <source>
        <dbReference type="ARBA" id="ARBA00022729"/>
    </source>
</evidence>
<sequence length="679" mass="74998">MTKRIFQSVLSISVLTGMFPAAYAAESENILVDSSIKNKKDSEVTQLEKIVVTASGFEQNIKKAAASISVLTQEEINKKAYRDVTDALKDVPGVVVTGGGSSSDISIRGMGSAYTVIMVDGKKVNTRSVRPNSDNSGIEQGWLPGIESIERIEVIRGPMSGLYGSDAMGGVINIITKKVADVWNSSVKLDTTIQENNKSGNLYQANTYVSGPLIKNLLGLKANGTFSQRDEDEIIGGYNKQKIRAGGATLSLTPNDQHTIELEYQRSIQNRNATVGKTVSPIQTGRNPPADSLTDYYRTEYSLTHRGDIGPVKTHSYIQREENKNPSRNMEAVNTTFNTLNQITLANHALSVGGSYLKEELDNLGNQLKVGGSQPVSNLDRYSWALFAEDAWNITDPFTLTMSLRMDQDEKFGDHFSPKVYGVWTLNDNWIIKGGVSTGYKTPALRATVAEWGQATGGGRSAGVIVGNPNLKPEKSTNYELSFSWDNLDNLNAGLTIFNSEFKDKITEVRTCSGDAGTYNCDWLGTKFDFVSQRTNVDKANMRGIEATFGWLISPDLKLNANYTYTDTEQKSGEFKGQPLNEMPEHMFNTTLDWQVNDLVGMWSRLNFRSKTSEYLSRTSMAEGKPAYGLVDVGMNYKPTDKIQVAAGIYNLFDKDVDVATYNYVLDGRRYNLGIIYKF</sequence>
<dbReference type="GO" id="GO:0015344">
    <property type="term" value="F:siderophore uptake transmembrane transporter activity"/>
    <property type="evidence" value="ECO:0007669"/>
    <property type="project" value="TreeGrafter"/>
</dbReference>
<name>A0A009TLG1_ACIBA</name>
<evidence type="ECO:0000259" key="13">
    <source>
        <dbReference type="Pfam" id="PF00593"/>
    </source>
</evidence>
<comment type="similarity">
    <text evidence="10 11">Belongs to the TonB-dependent receptor family.</text>
</comment>
<evidence type="ECO:0000256" key="7">
    <source>
        <dbReference type="ARBA" id="ARBA00023077"/>
    </source>
</evidence>
<dbReference type="RefSeq" id="WP_032068039.1">
    <property type="nucleotide sequence ID" value="NZ_JEXJ01000015.1"/>
</dbReference>
<dbReference type="Proteomes" id="UP000020735">
    <property type="component" value="Unassembled WGS sequence"/>
</dbReference>
<dbReference type="AlphaFoldDB" id="A0A009TLG1"/>
<dbReference type="InterPro" id="IPR036942">
    <property type="entry name" value="Beta-barrel_TonB_sf"/>
</dbReference>
<dbReference type="GO" id="GO:0044718">
    <property type="term" value="P:siderophore transmembrane transport"/>
    <property type="evidence" value="ECO:0007669"/>
    <property type="project" value="TreeGrafter"/>
</dbReference>
<dbReference type="Gene3D" id="2.40.170.20">
    <property type="entry name" value="TonB-dependent receptor, beta-barrel domain"/>
    <property type="match status" value="1"/>
</dbReference>
<comment type="caution">
    <text evidence="15">The sequence shown here is derived from an EMBL/GenBank/DDBJ whole genome shotgun (WGS) entry which is preliminary data.</text>
</comment>
<dbReference type="Pfam" id="PF00593">
    <property type="entry name" value="TonB_dep_Rec_b-barrel"/>
    <property type="match status" value="1"/>
</dbReference>
<dbReference type="InterPro" id="IPR012910">
    <property type="entry name" value="Plug_dom"/>
</dbReference>
<evidence type="ECO:0000256" key="10">
    <source>
        <dbReference type="PROSITE-ProRule" id="PRU01360"/>
    </source>
</evidence>
<keyword evidence="3 10" id="KW-1134">Transmembrane beta strand</keyword>
<feature type="domain" description="TonB-dependent receptor-like beta-barrel" evidence="13">
    <location>
        <begin position="202"/>
        <end position="652"/>
    </location>
</feature>
<dbReference type="PANTHER" id="PTHR30069:SF53">
    <property type="entry name" value="COLICIN I RECEPTOR-RELATED"/>
    <property type="match status" value="1"/>
</dbReference>
<accession>A0A009TLG1</accession>
<feature type="domain" description="TonB-dependent receptor plug" evidence="14">
    <location>
        <begin position="62"/>
        <end position="171"/>
    </location>
</feature>
<keyword evidence="7 11" id="KW-0798">TonB box</keyword>
<reference evidence="15 16" key="1">
    <citation type="submission" date="2014-02" db="EMBL/GenBank/DDBJ databases">
        <title>Comparative genomics and transcriptomics to identify genetic mechanisms underlying the emergence of carbapenem resistant Acinetobacter baumannii (CRAb).</title>
        <authorList>
            <person name="Harris A.D."/>
            <person name="Johnson K.J."/>
            <person name="George J."/>
            <person name="Shefchek K."/>
            <person name="Daugherty S.C."/>
            <person name="Parankush S."/>
            <person name="Sadzewicz L."/>
            <person name="Tallon L."/>
            <person name="Sengamalay N."/>
            <person name="Hazen T.H."/>
            <person name="Rasko D.A."/>
        </authorList>
    </citation>
    <scope>NUCLEOTIDE SEQUENCE [LARGE SCALE GENOMIC DNA]</scope>
    <source>
        <strain evidence="15 16">99063</strain>
    </source>
</reference>
<dbReference type="PROSITE" id="PS52016">
    <property type="entry name" value="TONB_DEPENDENT_REC_3"/>
    <property type="match status" value="1"/>
</dbReference>
<dbReference type="CDD" id="cd01347">
    <property type="entry name" value="ligand_gated_channel"/>
    <property type="match status" value="1"/>
</dbReference>
<keyword evidence="8 10" id="KW-0472">Membrane</keyword>
<evidence type="ECO:0000256" key="2">
    <source>
        <dbReference type="ARBA" id="ARBA00022448"/>
    </source>
</evidence>
<evidence type="ECO:0000256" key="11">
    <source>
        <dbReference type="RuleBase" id="RU003357"/>
    </source>
</evidence>
<evidence type="ECO:0000256" key="3">
    <source>
        <dbReference type="ARBA" id="ARBA00022452"/>
    </source>
</evidence>
<evidence type="ECO:0000259" key="14">
    <source>
        <dbReference type="Pfam" id="PF07715"/>
    </source>
</evidence>
<evidence type="ECO:0000313" key="16">
    <source>
        <dbReference type="Proteomes" id="UP000020735"/>
    </source>
</evidence>
<feature type="signal peptide" evidence="12">
    <location>
        <begin position="1"/>
        <end position="24"/>
    </location>
</feature>
<keyword evidence="4 10" id="KW-0812">Transmembrane</keyword>
<dbReference type="Gene3D" id="2.170.130.10">
    <property type="entry name" value="TonB-dependent receptor, plug domain"/>
    <property type="match status" value="1"/>
</dbReference>
<protein>
    <submittedName>
        <fullName evidence="15">TonB dependent receptor family protein</fullName>
    </submittedName>
</protein>
<feature type="chain" id="PRO_5001451506" evidence="12">
    <location>
        <begin position="25"/>
        <end position="679"/>
    </location>
</feature>
<evidence type="ECO:0000256" key="1">
    <source>
        <dbReference type="ARBA" id="ARBA00004571"/>
    </source>
</evidence>
<organism evidence="15 16">
    <name type="scientific">Acinetobacter baumannii 99063</name>
    <dbReference type="NCBI Taxonomy" id="1310630"/>
    <lineage>
        <taxon>Bacteria</taxon>
        <taxon>Pseudomonadati</taxon>
        <taxon>Pseudomonadota</taxon>
        <taxon>Gammaproteobacteria</taxon>
        <taxon>Moraxellales</taxon>
        <taxon>Moraxellaceae</taxon>
        <taxon>Acinetobacter</taxon>
        <taxon>Acinetobacter calcoaceticus/baumannii complex</taxon>
    </lineage>
</organism>
<dbReference type="InterPro" id="IPR037066">
    <property type="entry name" value="Plug_dom_sf"/>
</dbReference>
<dbReference type="PANTHER" id="PTHR30069">
    <property type="entry name" value="TONB-DEPENDENT OUTER MEMBRANE RECEPTOR"/>
    <property type="match status" value="1"/>
</dbReference>
<dbReference type="Pfam" id="PF07715">
    <property type="entry name" value="Plug"/>
    <property type="match status" value="1"/>
</dbReference>
<comment type="subcellular location">
    <subcellularLocation>
        <location evidence="1 10">Cell outer membrane</location>
        <topology evidence="1 10">Multi-pass membrane protein</topology>
    </subcellularLocation>
</comment>
<dbReference type="NCBIfam" id="NF010038">
    <property type="entry name" value="PRK13513.1"/>
    <property type="match status" value="1"/>
</dbReference>
<dbReference type="PATRIC" id="fig|1310630.3.peg.1327"/>
<evidence type="ECO:0000256" key="6">
    <source>
        <dbReference type="ARBA" id="ARBA00023065"/>
    </source>
</evidence>
<keyword evidence="15" id="KW-0675">Receptor</keyword>
<proteinExistence type="inferred from homology"/>
<dbReference type="SUPFAM" id="SSF56935">
    <property type="entry name" value="Porins"/>
    <property type="match status" value="1"/>
</dbReference>
<evidence type="ECO:0000256" key="12">
    <source>
        <dbReference type="SAM" id="SignalP"/>
    </source>
</evidence>
<evidence type="ECO:0000313" key="15">
    <source>
        <dbReference type="EMBL" id="EXC52214.1"/>
    </source>
</evidence>
<dbReference type="InterPro" id="IPR000531">
    <property type="entry name" value="Beta-barrel_TonB"/>
</dbReference>
<evidence type="ECO:0000256" key="9">
    <source>
        <dbReference type="ARBA" id="ARBA00023237"/>
    </source>
</evidence>
<keyword evidence="5 12" id="KW-0732">Signal</keyword>
<keyword evidence="9 10" id="KW-0998">Cell outer membrane</keyword>
<dbReference type="EMBL" id="JEXJ01000015">
    <property type="protein sequence ID" value="EXC52214.1"/>
    <property type="molecule type" value="Genomic_DNA"/>
</dbReference>
<evidence type="ECO:0000256" key="4">
    <source>
        <dbReference type="ARBA" id="ARBA00022692"/>
    </source>
</evidence>
<keyword evidence="6" id="KW-0406">Ion transport</keyword>